<dbReference type="PANTHER" id="PTHR34145">
    <property type="entry name" value="OS02G0105600 PROTEIN"/>
    <property type="match status" value="1"/>
</dbReference>
<feature type="domain" description="At1g61320/AtMIF1 LRR" evidence="1">
    <location>
        <begin position="3"/>
        <end position="56"/>
    </location>
</feature>
<accession>Q0J0P6</accession>
<dbReference type="Proteomes" id="UP000000763">
    <property type="component" value="Chromosome 9"/>
</dbReference>
<dbReference type="AlphaFoldDB" id="Q0J0P6"/>
<dbReference type="KEGG" id="dosa:Os09g0502800"/>
<evidence type="ECO:0000313" key="2">
    <source>
        <dbReference type="EMBL" id="BAF25503.2"/>
    </source>
</evidence>
<reference evidence="3" key="2">
    <citation type="journal article" date="2008" name="Nucleic Acids Res.">
        <title>The rice annotation project database (RAP-DB): 2008 update.</title>
        <authorList>
            <consortium name="The rice annotation project (RAP)"/>
        </authorList>
    </citation>
    <scope>GENOME REANNOTATION</scope>
    <source>
        <strain evidence="3">cv. Nipponbare</strain>
    </source>
</reference>
<dbReference type="EMBL" id="AP008215">
    <property type="protein sequence ID" value="BAF25503.2"/>
    <property type="molecule type" value="Genomic_DNA"/>
</dbReference>
<reference evidence="2 3" key="1">
    <citation type="journal article" date="2005" name="Nature">
        <title>The map-based sequence of the rice genome.</title>
        <authorList>
            <consortium name="International rice genome sequencing project (IRGSP)"/>
            <person name="Matsumoto T."/>
            <person name="Wu J."/>
            <person name="Kanamori H."/>
            <person name="Katayose Y."/>
            <person name="Fujisawa M."/>
            <person name="Namiki N."/>
            <person name="Mizuno H."/>
            <person name="Yamamoto K."/>
            <person name="Antonio B.A."/>
            <person name="Baba T."/>
            <person name="Sakata K."/>
            <person name="Nagamura Y."/>
            <person name="Aoki H."/>
            <person name="Arikawa K."/>
            <person name="Arita K."/>
            <person name="Bito T."/>
            <person name="Chiden Y."/>
            <person name="Fujitsuka N."/>
            <person name="Fukunaka R."/>
            <person name="Hamada M."/>
            <person name="Harada C."/>
            <person name="Hayashi A."/>
            <person name="Hijishita S."/>
            <person name="Honda M."/>
            <person name="Hosokawa S."/>
            <person name="Ichikawa Y."/>
            <person name="Idonuma A."/>
            <person name="Iijima M."/>
            <person name="Ikeda M."/>
            <person name="Ikeno M."/>
            <person name="Ito K."/>
            <person name="Ito S."/>
            <person name="Ito T."/>
            <person name="Ito Y."/>
            <person name="Ito Y."/>
            <person name="Iwabuchi A."/>
            <person name="Kamiya K."/>
            <person name="Karasawa W."/>
            <person name="Kurita K."/>
            <person name="Katagiri S."/>
            <person name="Kikuta A."/>
            <person name="Kobayashi H."/>
            <person name="Kobayashi N."/>
            <person name="Machita K."/>
            <person name="Maehara T."/>
            <person name="Masukawa M."/>
            <person name="Mizubayashi T."/>
            <person name="Mukai Y."/>
            <person name="Nagasaki H."/>
            <person name="Nagata Y."/>
            <person name="Naito S."/>
            <person name="Nakashima M."/>
            <person name="Nakama Y."/>
            <person name="Nakamichi Y."/>
            <person name="Nakamura M."/>
            <person name="Meguro A."/>
            <person name="Negishi M."/>
            <person name="Ohta I."/>
            <person name="Ohta T."/>
            <person name="Okamoto M."/>
            <person name="Ono N."/>
            <person name="Saji S."/>
            <person name="Sakaguchi M."/>
            <person name="Sakai K."/>
            <person name="Shibata M."/>
            <person name="Shimokawa T."/>
            <person name="Song J."/>
            <person name="Takazaki Y."/>
            <person name="Terasawa K."/>
            <person name="Tsugane M."/>
            <person name="Tsuji K."/>
            <person name="Ueda S."/>
            <person name="Waki K."/>
            <person name="Yamagata H."/>
            <person name="Yamamoto M."/>
            <person name="Yamamoto S."/>
            <person name="Yamane H."/>
            <person name="Yoshiki S."/>
            <person name="Yoshihara R."/>
            <person name="Yukawa K."/>
            <person name="Zhong H."/>
            <person name="Yano M."/>
            <person name="Yuan Q."/>
            <person name="Ouyang S."/>
            <person name="Liu J."/>
            <person name="Jones K.M."/>
            <person name="Gansberger K."/>
            <person name="Moffat K."/>
            <person name="Hill J."/>
            <person name="Bera J."/>
            <person name="Fadrosh D."/>
            <person name="Jin S."/>
            <person name="Johri S."/>
            <person name="Kim M."/>
            <person name="Overton L."/>
            <person name="Reardon M."/>
            <person name="Tsitrin T."/>
            <person name="Vuong H."/>
            <person name="Weaver B."/>
            <person name="Ciecko A."/>
            <person name="Tallon L."/>
            <person name="Jackson J."/>
            <person name="Pai G."/>
            <person name="Aken S.V."/>
            <person name="Utterback T."/>
            <person name="Reidmuller S."/>
            <person name="Feldblyum T."/>
            <person name="Hsiao J."/>
            <person name="Zismann V."/>
            <person name="Iobst S."/>
            <person name="de Vazeille A.R."/>
            <person name="Buell C.R."/>
            <person name="Ying K."/>
            <person name="Li Y."/>
            <person name="Lu T."/>
            <person name="Huang Y."/>
            <person name="Zhao Q."/>
            <person name="Feng Q."/>
            <person name="Zhang L."/>
            <person name="Zhu J."/>
            <person name="Weng Q."/>
            <person name="Mu J."/>
            <person name="Lu Y."/>
            <person name="Fan D."/>
            <person name="Liu Y."/>
            <person name="Guan J."/>
            <person name="Zhang Y."/>
            <person name="Yu S."/>
            <person name="Liu X."/>
            <person name="Zhang Y."/>
            <person name="Hong G."/>
            <person name="Han B."/>
            <person name="Choisne N."/>
            <person name="Demange N."/>
            <person name="Orjeda G."/>
            <person name="Samain S."/>
            <person name="Cattolico L."/>
            <person name="Pelletier E."/>
            <person name="Couloux A."/>
            <person name="Segurens B."/>
            <person name="Wincker P."/>
            <person name="D'Hont A."/>
            <person name="Scarpelli C."/>
            <person name="Weissenbach J."/>
            <person name="Salanoubat M."/>
            <person name="Quetier F."/>
            <person name="Yu Y."/>
            <person name="Kim H.R."/>
            <person name="Rambo T."/>
            <person name="Currie J."/>
            <person name="Collura K."/>
            <person name="Luo M."/>
            <person name="Yang T."/>
            <person name="Ammiraju J.S.S."/>
            <person name="Engler F."/>
            <person name="Soderlund C."/>
            <person name="Wing R.A."/>
            <person name="Palmer L.E."/>
            <person name="de la Bastide M."/>
            <person name="Spiegel L."/>
            <person name="Nascimento L."/>
            <person name="Zutavern T."/>
            <person name="O'Shaughnessy A."/>
            <person name="Dike S."/>
            <person name="Dedhia N."/>
            <person name="Preston R."/>
            <person name="Balija V."/>
            <person name="McCombie W.R."/>
            <person name="Chow T."/>
            <person name="Chen H."/>
            <person name="Chung M."/>
            <person name="Chen C."/>
            <person name="Shaw J."/>
            <person name="Wu H."/>
            <person name="Hsiao K."/>
            <person name="Chao Y."/>
            <person name="Chu M."/>
            <person name="Cheng C."/>
            <person name="Hour A."/>
            <person name="Lee P."/>
            <person name="Lin S."/>
            <person name="Lin Y."/>
            <person name="Liou J."/>
            <person name="Liu S."/>
            <person name="Hsing Y."/>
            <person name="Raghuvanshi S."/>
            <person name="Mohanty A."/>
            <person name="Bharti A.K."/>
            <person name="Gaur A."/>
            <person name="Gupta V."/>
            <person name="Kumar D."/>
            <person name="Ravi V."/>
            <person name="Vij S."/>
            <person name="Kapur A."/>
            <person name="Khurana P."/>
            <person name="Khurana P."/>
            <person name="Khurana J.P."/>
            <person name="Tyagi A.K."/>
            <person name="Gaikwad K."/>
            <person name="Singh A."/>
            <person name="Dalal V."/>
            <person name="Srivastava S."/>
            <person name="Dixit A."/>
            <person name="Pal A.K."/>
            <person name="Ghazi I.A."/>
            <person name="Yadav M."/>
            <person name="Pandit A."/>
            <person name="Bhargava A."/>
            <person name="Sureshbabu K."/>
            <person name="Batra K."/>
            <person name="Sharma T.R."/>
            <person name="Mohapatra T."/>
            <person name="Singh N.K."/>
            <person name="Messing J."/>
            <person name="Nelson A.B."/>
            <person name="Fuks G."/>
            <person name="Kavchok S."/>
            <person name="Keizer G."/>
            <person name="Linton E."/>
            <person name="Llaca V."/>
            <person name="Song R."/>
            <person name="Tanyolac B."/>
            <person name="Young S."/>
            <person name="Ho-Il K."/>
            <person name="Hahn J.H."/>
            <person name="Sangsakoo G."/>
            <person name="Vanavichit A."/>
            <person name="de Mattos Luiz.A.T."/>
            <person name="Zimmer P.D."/>
            <person name="Malone G."/>
            <person name="Dellagostin O."/>
            <person name="de Oliveira A.C."/>
            <person name="Bevan M."/>
            <person name="Bancroft I."/>
            <person name="Minx P."/>
            <person name="Cordum H."/>
            <person name="Wilson R."/>
            <person name="Cheng Z."/>
            <person name="Jin W."/>
            <person name="Jiang J."/>
            <person name="Leong S.A."/>
            <person name="Iwama H."/>
            <person name="Gojobori T."/>
            <person name="Itoh T."/>
            <person name="Niimura Y."/>
            <person name="Fujii Y."/>
            <person name="Habara T."/>
            <person name="Sakai H."/>
            <person name="Sato Y."/>
            <person name="Wilson G."/>
            <person name="Kumar K."/>
            <person name="McCouch S."/>
            <person name="Juretic N."/>
            <person name="Hoen D."/>
            <person name="Wright S."/>
            <person name="Bruskiewich R."/>
            <person name="Bureau T."/>
            <person name="Miyao A."/>
            <person name="Hirochika H."/>
            <person name="Nishikawa T."/>
            <person name="Kadowaki K."/>
            <person name="Sugiura M."/>
            <person name="Burr B."/>
            <person name="Sasaki T."/>
        </authorList>
    </citation>
    <scope>NUCLEOTIDE SEQUENCE [LARGE SCALE GENOMIC DNA]</scope>
    <source>
        <strain evidence="3">cv. Nipponbare</strain>
    </source>
</reference>
<dbReference type="Pfam" id="PF23622">
    <property type="entry name" value="LRR_At1g61320_AtMIF1"/>
    <property type="match status" value="1"/>
</dbReference>
<name>Q0J0P6_ORYSJ</name>
<protein>
    <submittedName>
        <fullName evidence="2">Os09g0502800 protein</fullName>
    </submittedName>
</protein>
<evidence type="ECO:0000313" key="3">
    <source>
        <dbReference type="Proteomes" id="UP000000763"/>
    </source>
</evidence>
<dbReference type="InterPro" id="IPR053772">
    <property type="entry name" value="At1g61320/At1g61330-like"/>
</dbReference>
<evidence type="ECO:0000259" key="1">
    <source>
        <dbReference type="Pfam" id="PF23622"/>
    </source>
</evidence>
<dbReference type="InterPro" id="IPR055357">
    <property type="entry name" value="LRR_At1g61320_AtMIF1"/>
</dbReference>
<organism evidence="2 3">
    <name type="scientific">Oryza sativa subsp. japonica</name>
    <name type="common">Rice</name>
    <dbReference type="NCBI Taxonomy" id="39947"/>
    <lineage>
        <taxon>Eukaryota</taxon>
        <taxon>Viridiplantae</taxon>
        <taxon>Streptophyta</taxon>
        <taxon>Embryophyta</taxon>
        <taxon>Tracheophyta</taxon>
        <taxon>Spermatophyta</taxon>
        <taxon>Magnoliopsida</taxon>
        <taxon>Liliopsida</taxon>
        <taxon>Poales</taxon>
        <taxon>Poaceae</taxon>
        <taxon>BOP clade</taxon>
        <taxon>Oryzoideae</taxon>
        <taxon>Oryzeae</taxon>
        <taxon>Oryzinae</taxon>
        <taxon>Oryza</taxon>
        <taxon>Oryza sativa</taxon>
    </lineage>
</organism>
<gene>
    <name evidence="2" type="ordered locus">Os09g0502800</name>
</gene>
<proteinExistence type="predicted"/>
<dbReference type="PANTHER" id="PTHR34145:SF38">
    <property type="entry name" value="EXPRESSED PROTEIN"/>
    <property type="match status" value="1"/>
</dbReference>
<sequence length="67" mass="7647">MQVVNTPMLTTKFLYLKYLSISLSGLTVSPSYDYFSLVSFLDASPFLETFFLAVRFRSLFISSCKTI</sequence>